<organism evidence="1 2">
    <name type="scientific">Kipferlia bialata</name>
    <dbReference type="NCBI Taxonomy" id="797122"/>
    <lineage>
        <taxon>Eukaryota</taxon>
        <taxon>Metamonada</taxon>
        <taxon>Carpediemonas-like organisms</taxon>
        <taxon>Kipferlia</taxon>
    </lineage>
</organism>
<keyword evidence="2" id="KW-1185">Reference proteome</keyword>
<dbReference type="EMBL" id="BDIP01005906">
    <property type="protein sequence ID" value="GIQ90209.1"/>
    <property type="molecule type" value="Genomic_DNA"/>
</dbReference>
<comment type="caution">
    <text evidence="1">The sequence shown here is derived from an EMBL/GenBank/DDBJ whole genome shotgun (WGS) entry which is preliminary data.</text>
</comment>
<protein>
    <submittedName>
        <fullName evidence="1">Uncharacterized protein</fullName>
    </submittedName>
</protein>
<feature type="non-terminal residue" evidence="1">
    <location>
        <position position="1"/>
    </location>
</feature>
<accession>A0A9K3GND0</accession>
<name>A0A9K3GND0_9EUKA</name>
<evidence type="ECO:0000313" key="2">
    <source>
        <dbReference type="Proteomes" id="UP000265618"/>
    </source>
</evidence>
<proteinExistence type="predicted"/>
<feature type="non-terminal residue" evidence="1">
    <location>
        <position position="61"/>
    </location>
</feature>
<dbReference type="AlphaFoldDB" id="A0A9K3GND0"/>
<evidence type="ECO:0000313" key="1">
    <source>
        <dbReference type="EMBL" id="GIQ90209.1"/>
    </source>
</evidence>
<gene>
    <name evidence="1" type="ORF">KIPB_012922</name>
</gene>
<dbReference type="Proteomes" id="UP000265618">
    <property type="component" value="Unassembled WGS sequence"/>
</dbReference>
<sequence>DIIQRINLEITDANELAEAKARILRLEASVEEGAKLNSAFKEWLDKFKDLEEKYTKLDREH</sequence>
<reference evidence="1 2" key="1">
    <citation type="journal article" date="2018" name="PLoS ONE">
        <title>The draft genome of Kipferlia bialata reveals reductive genome evolution in fornicate parasites.</title>
        <authorList>
            <person name="Tanifuji G."/>
            <person name="Takabayashi S."/>
            <person name="Kume K."/>
            <person name="Takagi M."/>
            <person name="Nakayama T."/>
            <person name="Kamikawa R."/>
            <person name="Inagaki Y."/>
            <person name="Hashimoto T."/>
        </authorList>
    </citation>
    <scope>NUCLEOTIDE SEQUENCE [LARGE SCALE GENOMIC DNA]</scope>
    <source>
        <strain evidence="1">NY0173</strain>
    </source>
</reference>